<dbReference type="InterPro" id="IPR024983">
    <property type="entry name" value="CHAT_dom"/>
</dbReference>
<keyword evidence="5" id="KW-1185">Reference proteome</keyword>
<organism evidence="4 5">
    <name type="scientific">Leptothoe kymatousa TAU-MAC 1615</name>
    <dbReference type="NCBI Taxonomy" id="2364775"/>
    <lineage>
        <taxon>Bacteria</taxon>
        <taxon>Bacillati</taxon>
        <taxon>Cyanobacteriota</taxon>
        <taxon>Cyanophyceae</taxon>
        <taxon>Nodosilineales</taxon>
        <taxon>Cymatolegaceae</taxon>
        <taxon>Leptothoe</taxon>
        <taxon>Leptothoe kymatousa</taxon>
    </lineage>
</organism>
<proteinExistence type="predicted"/>
<reference evidence="4 5" key="1">
    <citation type="journal article" date="2021" name="Mar. Drugs">
        <title>Genome Reduction and Secondary Metabolism of the Marine Sponge-Associated Cyanobacterium Leptothoe.</title>
        <authorList>
            <person name="Konstantinou D."/>
            <person name="Popin R.V."/>
            <person name="Fewer D.P."/>
            <person name="Sivonen K."/>
            <person name="Gkelis S."/>
        </authorList>
    </citation>
    <scope>NUCLEOTIDE SEQUENCE [LARGE SCALE GENOMIC DNA]</scope>
    <source>
        <strain evidence="4 5">TAU-MAC 1615</strain>
    </source>
</reference>
<dbReference type="SUPFAM" id="SSF48452">
    <property type="entry name" value="TPR-like"/>
    <property type="match status" value="3"/>
</dbReference>
<dbReference type="Gene3D" id="1.25.40.10">
    <property type="entry name" value="Tetratricopeptide repeat domain"/>
    <property type="match status" value="3"/>
</dbReference>
<feature type="repeat" description="TPR" evidence="1">
    <location>
        <begin position="285"/>
        <end position="318"/>
    </location>
</feature>
<keyword evidence="2" id="KW-0732">Signal</keyword>
<dbReference type="EMBL" id="JADOER010000015">
    <property type="protein sequence ID" value="MBT9313673.1"/>
    <property type="molecule type" value="Genomic_DNA"/>
</dbReference>
<dbReference type="InterPro" id="IPR019734">
    <property type="entry name" value="TPR_rpt"/>
</dbReference>
<accession>A0ABS5Y773</accession>
<dbReference type="PROSITE" id="PS50005">
    <property type="entry name" value="TPR"/>
    <property type="match status" value="3"/>
</dbReference>
<sequence length="852" mass="93636">MTAKIVLSQSWAFMAGFRTFSWMLSMGLFLGTWSANAAPAIPQVPPTAEAQAHYRHGQSFLQLGNSQAAIRSLETAATLYGRGGDAIGEHNSLVELSFAHYRLGDYNRAQNILNKAEQLSLPHSVVRQRNRVFLMQSLIWLEQGAITRSWQRLRQVQPGLLPNFRARNRVNLALGEIYRHTGQYSRALTRLQVALSQGNDRVDRARALGEMGNIHYTLGDYDQAETAYGEALAAAKSVGYWRGVPRYLNGLGHVYLQRQTYDQALDAYLEAKDMAISLAQWHELASILNSLGELYAEQGQVNKALNTFTEALGYRDKYVGPEYSRTLSHLGQLYLVRQDYETAREYYTDAYGWARNNSDEVGQITALSGLSDIERSQADYGQAEQTLYQALEKFESLQPGLQDVNKVSLFETQSYLYDQLQQVLIEQNKVAAALEVAERGRARAFAELLADQSLETSAPVVLDHVSIGQMQALAKNQGTTLVQYSIIRQPSLGRSRFEDKTLFMWVIRPQGTVHFEQVDLAQQSIALKTLLQASQANLGVRGFNAWGSGTPLAQTVGDEGDLRRLHGLLIEPIAQYLPDSADEKVMVVPHRELFLVPFPALQSADGQYLIENHTLVTAPSMQTLNVLQQRSQNRSGQSLVVGIDRNQAAVIVGNPHMPSVPFRPGGPPMPLTPLPGAEAEAVAIAPLLNANPLLGAAATESTVRDRLADADIIHLATHGLLDERQGLSSAIALTPVSAQNSLDDGLLTAQEVMQLNLKADLVVLSACNTGRGRITGDGVVGLSRSFLAAGANNLVASLWAVPDEATALLMTEFYQQLQTEPDKAVALRQAMLTTRAAHPEPRDWAAFFLIGL</sequence>
<dbReference type="Pfam" id="PF13424">
    <property type="entry name" value="TPR_12"/>
    <property type="match status" value="3"/>
</dbReference>
<feature type="domain" description="CHAT" evidence="3">
    <location>
        <begin position="562"/>
        <end position="851"/>
    </location>
</feature>
<evidence type="ECO:0000313" key="4">
    <source>
        <dbReference type="EMBL" id="MBT9313673.1"/>
    </source>
</evidence>
<feature type="chain" id="PRO_5045836330" evidence="2">
    <location>
        <begin position="38"/>
        <end position="852"/>
    </location>
</feature>
<feature type="repeat" description="TPR" evidence="1">
    <location>
        <begin position="324"/>
        <end position="357"/>
    </location>
</feature>
<keyword evidence="1" id="KW-0802">TPR repeat</keyword>
<dbReference type="Pfam" id="PF12770">
    <property type="entry name" value="CHAT"/>
    <property type="match status" value="1"/>
</dbReference>
<name>A0ABS5Y773_9CYAN</name>
<dbReference type="InterPro" id="IPR011990">
    <property type="entry name" value="TPR-like_helical_dom_sf"/>
</dbReference>
<dbReference type="PANTHER" id="PTHR10098:SF108">
    <property type="entry name" value="TETRATRICOPEPTIDE REPEAT PROTEIN 28"/>
    <property type="match status" value="1"/>
</dbReference>
<comment type="caution">
    <text evidence="4">The sequence shown here is derived from an EMBL/GenBank/DDBJ whole genome shotgun (WGS) entry which is preliminary data.</text>
</comment>
<dbReference type="Proteomes" id="UP001196661">
    <property type="component" value="Unassembled WGS sequence"/>
</dbReference>
<evidence type="ECO:0000259" key="3">
    <source>
        <dbReference type="Pfam" id="PF12770"/>
    </source>
</evidence>
<protein>
    <submittedName>
        <fullName evidence="4">CHAT domain-containing protein</fullName>
    </submittedName>
</protein>
<evidence type="ECO:0000256" key="2">
    <source>
        <dbReference type="SAM" id="SignalP"/>
    </source>
</evidence>
<dbReference type="RefSeq" id="WP_215619560.1">
    <property type="nucleotide sequence ID" value="NZ_JADOER010000015.1"/>
</dbReference>
<dbReference type="Pfam" id="PF13181">
    <property type="entry name" value="TPR_8"/>
    <property type="match status" value="1"/>
</dbReference>
<feature type="repeat" description="TPR" evidence="1">
    <location>
        <begin position="205"/>
        <end position="238"/>
    </location>
</feature>
<feature type="signal peptide" evidence="2">
    <location>
        <begin position="1"/>
        <end position="37"/>
    </location>
</feature>
<evidence type="ECO:0000256" key="1">
    <source>
        <dbReference type="PROSITE-ProRule" id="PRU00339"/>
    </source>
</evidence>
<gene>
    <name evidence="4" type="ORF">IXB28_15780</name>
</gene>
<dbReference type="SMART" id="SM00028">
    <property type="entry name" value="TPR"/>
    <property type="match status" value="8"/>
</dbReference>
<evidence type="ECO:0000313" key="5">
    <source>
        <dbReference type="Proteomes" id="UP001196661"/>
    </source>
</evidence>
<dbReference type="PANTHER" id="PTHR10098">
    <property type="entry name" value="RAPSYN-RELATED"/>
    <property type="match status" value="1"/>
</dbReference>